<dbReference type="eggNOG" id="ENOG5032G4Z">
    <property type="taxonomic scope" value="Bacteria"/>
</dbReference>
<name>N9MTV9_9GAMM</name>
<evidence type="ECO:0000313" key="2">
    <source>
        <dbReference type="Proteomes" id="UP000013261"/>
    </source>
</evidence>
<proteinExistence type="predicted"/>
<dbReference type="HOGENOM" id="CLU_206928_0_0_6"/>
<dbReference type="AlphaFoldDB" id="N9MTV9"/>
<accession>N9MTV9</accession>
<protein>
    <submittedName>
        <fullName evidence="1">Uncharacterized protein</fullName>
    </submittedName>
</protein>
<evidence type="ECO:0000313" key="1">
    <source>
        <dbReference type="EMBL" id="ENW93379.1"/>
    </source>
</evidence>
<reference evidence="1 2" key="1">
    <citation type="submission" date="2013-02" db="EMBL/GenBank/DDBJ databases">
        <title>The Genome Sequence of Acinetobacter sp. ANC 4105.</title>
        <authorList>
            <consortium name="The Broad Institute Genome Sequencing Platform"/>
            <consortium name="The Broad Institute Genome Sequencing Center for Infectious Disease"/>
            <person name="Cerqueira G."/>
            <person name="Feldgarden M."/>
            <person name="Courvalin P."/>
            <person name="Perichon B."/>
            <person name="Grillot-Courvalin C."/>
            <person name="Clermont D."/>
            <person name="Rocha E."/>
            <person name="Yoon E.-J."/>
            <person name="Nemec A."/>
            <person name="Walker B."/>
            <person name="Young S.K."/>
            <person name="Zeng Q."/>
            <person name="Gargeya S."/>
            <person name="Fitzgerald M."/>
            <person name="Haas B."/>
            <person name="Abouelleil A."/>
            <person name="Alvarado L."/>
            <person name="Arachchi H.M."/>
            <person name="Berlin A.M."/>
            <person name="Chapman S.B."/>
            <person name="Dewar J."/>
            <person name="Goldberg J."/>
            <person name="Griggs A."/>
            <person name="Gujja S."/>
            <person name="Hansen M."/>
            <person name="Howarth C."/>
            <person name="Imamovic A."/>
            <person name="Larimer J."/>
            <person name="McCowan C."/>
            <person name="Murphy C."/>
            <person name="Neiman D."/>
            <person name="Pearson M."/>
            <person name="Priest M."/>
            <person name="Roberts A."/>
            <person name="Saif S."/>
            <person name="Shea T."/>
            <person name="Sisk P."/>
            <person name="Sykes S."/>
            <person name="Wortman J."/>
            <person name="Nusbaum C."/>
            <person name="Birren B."/>
        </authorList>
    </citation>
    <scope>NUCLEOTIDE SEQUENCE [LARGE SCALE GENOMIC DNA]</scope>
    <source>
        <strain evidence="1 2">ANC 4105</strain>
    </source>
</reference>
<gene>
    <name evidence="1" type="ORF">F904_01435</name>
</gene>
<keyword evidence="2" id="KW-1185">Reference proteome</keyword>
<dbReference type="Proteomes" id="UP000013261">
    <property type="component" value="Unassembled WGS sequence"/>
</dbReference>
<organism evidence="1 2">
    <name type="scientific">Acinetobacter dispersus</name>
    <dbReference type="NCBI Taxonomy" id="70348"/>
    <lineage>
        <taxon>Bacteria</taxon>
        <taxon>Pseudomonadati</taxon>
        <taxon>Pseudomonadota</taxon>
        <taxon>Gammaproteobacteria</taxon>
        <taxon>Moraxellales</taxon>
        <taxon>Moraxellaceae</taxon>
        <taxon>Acinetobacter</taxon>
    </lineage>
</organism>
<sequence length="64" mass="7522">MQNAILNELDTFLVNDYLGKIKACYAFHHNPLKTLNAMYFKKLFLTFFSNSYRLLASMRARLAE</sequence>
<dbReference type="PATRIC" id="fig|1217703.3.peg.1380"/>
<dbReference type="EMBL" id="APRL01000011">
    <property type="protein sequence ID" value="ENW93379.1"/>
    <property type="molecule type" value="Genomic_DNA"/>
</dbReference>
<comment type="caution">
    <text evidence="1">The sequence shown here is derived from an EMBL/GenBank/DDBJ whole genome shotgun (WGS) entry which is preliminary data.</text>
</comment>